<feature type="chain" id="PRO_5039247568" description="Right handed beta helix domain-containing protein" evidence="2">
    <location>
        <begin position="26"/>
        <end position="353"/>
    </location>
</feature>
<dbReference type="EMBL" id="BMQC01000002">
    <property type="protein sequence ID" value="GGK17825.1"/>
    <property type="molecule type" value="Genomic_DNA"/>
</dbReference>
<evidence type="ECO:0000256" key="1">
    <source>
        <dbReference type="SAM" id="MobiDB-lite"/>
    </source>
</evidence>
<gene>
    <name evidence="3" type="ORF">GCM10010124_07990</name>
</gene>
<keyword evidence="4" id="KW-1185">Reference proteome</keyword>
<dbReference type="InterPro" id="IPR006626">
    <property type="entry name" value="PbH1"/>
</dbReference>
<dbReference type="Gene3D" id="2.160.20.10">
    <property type="entry name" value="Single-stranded right-handed beta-helix, Pectin lyase-like"/>
    <property type="match status" value="1"/>
</dbReference>
<feature type="signal peptide" evidence="2">
    <location>
        <begin position="1"/>
        <end position="25"/>
    </location>
</feature>
<organism evidence="3 4">
    <name type="scientific">Pilimelia terevasa</name>
    <dbReference type="NCBI Taxonomy" id="53372"/>
    <lineage>
        <taxon>Bacteria</taxon>
        <taxon>Bacillati</taxon>
        <taxon>Actinomycetota</taxon>
        <taxon>Actinomycetes</taxon>
        <taxon>Micromonosporales</taxon>
        <taxon>Micromonosporaceae</taxon>
        <taxon>Pilimelia</taxon>
    </lineage>
</organism>
<accession>A0A8J3BJ06</accession>
<reference evidence="3" key="2">
    <citation type="submission" date="2020-09" db="EMBL/GenBank/DDBJ databases">
        <authorList>
            <person name="Sun Q."/>
            <person name="Ohkuma M."/>
        </authorList>
    </citation>
    <scope>NUCLEOTIDE SEQUENCE</scope>
    <source>
        <strain evidence="3">JCM 3091</strain>
    </source>
</reference>
<protein>
    <recommendedName>
        <fullName evidence="5">Right handed beta helix domain-containing protein</fullName>
    </recommendedName>
</protein>
<name>A0A8J3BJ06_9ACTN</name>
<dbReference type="Proteomes" id="UP000662200">
    <property type="component" value="Unassembled WGS sequence"/>
</dbReference>
<dbReference type="SUPFAM" id="SSF51126">
    <property type="entry name" value="Pectin lyase-like"/>
    <property type="match status" value="1"/>
</dbReference>
<sequence length="353" mass="35902">MSARHRLSWAAGAAVVVLAGTAGVAAVRGGTPGASPAPVAATPTADPPGAACPAPTRTARDAGDLQTAVDAARPGDSVRLADGVHPGRLVVRVSGTAAAPIHICGGPAAVLDGSGTGSGYVVHLDGAAHVRLVGLTVRNGLKGVVADRTRFAQLRALTVERTGDEGIRLREFSTDNLVVDSVVRATGLRHPEFGEGVYIGSAQTQWCAVSGCAPDASDRNVVRDNRIAQTAAEAVDVKEGTTAGQILGNTFDGARLAGAYADSWVDVKGNGWTVAGNRGRRSRGDGFQTHEILPGWGRDNVFSANVAEVAGPGFGFRLTPASTNRVTCDNTVTGAARGVANIPCADTPPPRAT</sequence>
<evidence type="ECO:0000313" key="4">
    <source>
        <dbReference type="Proteomes" id="UP000662200"/>
    </source>
</evidence>
<feature type="compositionally biased region" description="Low complexity" evidence="1">
    <location>
        <begin position="33"/>
        <end position="56"/>
    </location>
</feature>
<dbReference type="InterPro" id="IPR012334">
    <property type="entry name" value="Pectin_lyas_fold"/>
</dbReference>
<proteinExistence type="predicted"/>
<keyword evidence="2" id="KW-0732">Signal</keyword>
<dbReference type="SMART" id="SM00710">
    <property type="entry name" value="PbH1"/>
    <property type="match status" value="6"/>
</dbReference>
<dbReference type="RefSeq" id="WP_229789330.1">
    <property type="nucleotide sequence ID" value="NZ_BMQC01000002.1"/>
</dbReference>
<dbReference type="InterPro" id="IPR011050">
    <property type="entry name" value="Pectin_lyase_fold/virulence"/>
</dbReference>
<comment type="caution">
    <text evidence="3">The sequence shown here is derived from an EMBL/GenBank/DDBJ whole genome shotgun (WGS) entry which is preliminary data.</text>
</comment>
<evidence type="ECO:0000256" key="2">
    <source>
        <dbReference type="SAM" id="SignalP"/>
    </source>
</evidence>
<dbReference type="AlphaFoldDB" id="A0A8J3BJ06"/>
<reference evidence="3" key="1">
    <citation type="journal article" date="2014" name="Int. J. Syst. Evol. Microbiol.">
        <title>Complete genome sequence of Corynebacterium casei LMG S-19264T (=DSM 44701T), isolated from a smear-ripened cheese.</title>
        <authorList>
            <consortium name="US DOE Joint Genome Institute (JGI-PGF)"/>
            <person name="Walter F."/>
            <person name="Albersmeier A."/>
            <person name="Kalinowski J."/>
            <person name="Ruckert C."/>
        </authorList>
    </citation>
    <scope>NUCLEOTIDE SEQUENCE</scope>
    <source>
        <strain evidence="3">JCM 3091</strain>
    </source>
</reference>
<evidence type="ECO:0008006" key="5">
    <source>
        <dbReference type="Google" id="ProtNLM"/>
    </source>
</evidence>
<evidence type="ECO:0000313" key="3">
    <source>
        <dbReference type="EMBL" id="GGK17825.1"/>
    </source>
</evidence>
<feature type="region of interest" description="Disordered" evidence="1">
    <location>
        <begin position="33"/>
        <end position="58"/>
    </location>
</feature>